<dbReference type="GO" id="GO:0005524">
    <property type="term" value="F:ATP binding"/>
    <property type="evidence" value="ECO:0007669"/>
    <property type="project" value="UniProtKB-UniRule"/>
</dbReference>
<reference evidence="9" key="2">
    <citation type="journal article" date="2021" name="PeerJ">
        <title>Extensive microbial diversity within the chicken gut microbiome revealed by metagenomics and culture.</title>
        <authorList>
            <person name="Gilroy R."/>
            <person name="Ravi A."/>
            <person name="Getino M."/>
            <person name="Pursley I."/>
            <person name="Horton D.L."/>
            <person name="Alikhan N.F."/>
            <person name="Baker D."/>
            <person name="Gharbi K."/>
            <person name="Hall N."/>
            <person name="Watson M."/>
            <person name="Adriaenssens E.M."/>
            <person name="Foster-Nyarko E."/>
            <person name="Jarju S."/>
            <person name="Secka A."/>
            <person name="Antonio M."/>
            <person name="Oren A."/>
            <person name="Chaudhuri R.R."/>
            <person name="La Ragione R."/>
            <person name="Hildebrand F."/>
            <person name="Pallen M.J."/>
        </authorList>
    </citation>
    <scope>NUCLEOTIDE SEQUENCE</scope>
    <source>
        <strain evidence="9">CHK176-6737</strain>
    </source>
</reference>
<dbReference type="InterPro" id="IPR003395">
    <property type="entry name" value="RecF/RecN/SMC_N"/>
</dbReference>
<dbReference type="GO" id="GO:0003677">
    <property type="term" value="F:DNA binding"/>
    <property type="evidence" value="ECO:0007669"/>
    <property type="project" value="UniProtKB-UniRule"/>
</dbReference>
<organism evidence="9 10">
    <name type="scientific">Candidatus Scybalenecus merdavium</name>
    <dbReference type="NCBI Taxonomy" id="2840939"/>
    <lineage>
        <taxon>Bacteria</taxon>
        <taxon>Bacillati</taxon>
        <taxon>Bacillota</taxon>
        <taxon>Clostridia</taxon>
        <taxon>Eubacteriales</taxon>
        <taxon>Oscillospiraceae</taxon>
        <taxon>Oscillospiraceae incertae sedis</taxon>
        <taxon>Candidatus Scybalenecus</taxon>
    </lineage>
</organism>
<dbReference type="InterPro" id="IPR011890">
    <property type="entry name" value="SMC_prok"/>
</dbReference>
<dbReference type="NCBIfam" id="TIGR02168">
    <property type="entry name" value="SMC_prok_B"/>
    <property type="match status" value="1"/>
</dbReference>
<evidence type="ECO:0000256" key="2">
    <source>
        <dbReference type="ARBA" id="ARBA00022490"/>
    </source>
</evidence>
<comment type="subunit">
    <text evidence="7">Homodimer.</text>
</comment>
<dbReference type="InterPro" id="IPR036277">
    <property type="entry name" value="SMC_hinge_sf"/>
</dbReference>
<dbReference type="InterPro" id="IPR027417">
    <property type="entry name" value="P-loop_NTPase"/>
</dbReference>
<dbReference type="PIRSF" id="PIRSF005719">
    <property type="entry name" value="SMC"/>
    <property type="match status" value="1"/>
</dbReference>
<feature type="binding site" evidence="7">
    <location>
        <begin position="32"/>
        <end position="39"/>
    </location>
    <ligand>
        <name>ATP</name>
        <dbReference type="ChEBI" id="CHEBI:30616"/>
    </ligand>
</feature>
<keyword evidence="4 7" id="KW-0067">ATP-binding</keyword>
<feature type="domain" description="SMC hinge" evidence="8">
    <location>
        <begin position="523"/>
        <end position="639"/>
    </location>
</feature>
<name>A0A9D1SMQ1_9FIRM</name>
<dbReference type="GO" id="GO:0007059">
    <property type="term" value="P:chromosome segregation"/>
    <property type="evidence" value="ECO:0007669"/>
    <property type="project" value="UniProtKB-UniRule"/>
</dbReference>
<protein>
    <recommendedName>
        <fullName evidence="7">Chromosome partition protein Smc</fullName>
    </recommendedName>
</protein>
<dbReference type="SUPFAM" id="SSF52540">
    <property type="entry name" value="P-loop containing nucleoside triphosphate hydrolases"/>
    <property type="match status" value="1"/>
</dbReference>
<accession>A0A9D1SMQ1</accession>
<proteinExistence type="inferred from homology"/>
<evidence type="ECO:0000256" key="3">
    <source>
        <dbReference type="ARBA" id="ARBA00022741"/>
    </source>
</evidence>
<dbReference type="Gene3D" id="3.30.70.1620">
    <property type="match status" value="1"/>
</dbReference>
<dbReference type="HAMAP" id="MF_01894">
    <property type="entry name" value="Smc_prok"/>
    <property type="match status" value="1"/>
</dbReference>
<evidence type="ECO:0000259" key="8">
    <source>
        <dbReference type="SMART" id="SM00968"/>
    </source>
</evidence>
<feature type="coiled-coil region" evidence="7">
    <location>
        <begin position="241"/>
        <end position="289"/>
    </location>
</feature>
<feature type="coiled-coil region" evidence="7">
    <location>
        <begin position="680"/>
        <end position="826"/>
    </location>
</feature>
<keyword evidence="6 7" id="KW-0238">DNA-binding</keyword>
<dbReference type="Pfam" id="PF02463">
    <property type="entry name" value="SMC_N"/>
    <property type="match status" value="1"/>
</dbReference>
<evidence type="ECO:0000256" key="7">
    <source>
        <dbReference type="HAMAP-Rule" id="MF_01894"/>
    </source>
</evidence>
<comment type="caution">
    <text evidence="9">The sequence shown here is derived from an EMBL/GenBank/DDBJ whole genome shotgun (WGS) entry which is preliminary data.</text>
</comment>
<evidence type="ECO:0000256" key="5">
    <source>
        <dbReference type="ARBA" id="ARBA00023054"/>
    </source>
</evidence>
<dbReference type="GO" id="GO:0016887">
    <property type="term" value="F:ATP hydrolysis activity"/>
    <property type="evidence" value="ECO:0007669"/>
    <property type="project" value="InterPro"/>
</dbReference>
<dbReference type="SUPFAM" id="SSF75553">
    <property type="entry name" value="Smc hinge domain"/>
    <property type="match status" value="1"/>
</dbReference>
<comment type="domain">
    <text evidence="7">Contains large globular domains required for ATP hydrolysis at each terminus and a third globular domain forming a flexible hinge near the middle of the molecule. These domains are separated by coiled-coil structures.</text>
</comment>
<sequence length="1191" mass="131150">MLLKTLEMQGFKSFPDKTVLSFGRGITAVVGPNGSGKSNISDAVRWVLGETSTKSLRGSKMEDVIFGGTQQRKAQGFAQVVLTLDNTDRTLADYGDTVSVSRRYYRSGESEYKIDGQTVRRRDVRELFMDTGLGADGYSSVGQGRIASIIEAKGDERRELFDEAAGISRFRHKKADAQRRLEQAQENLVRLLDILSELEQRVGPLKKQSEKAAEFLKYAEEKKELEIGLWMKKISAFTSDLRELEHKIDAATVSFETCEKELESIENSITQTSDEIAKVNVDIETAREKISSFESDRLKKQSDISVAKAQLDHNADTIRRLTADMQASGGDKSAAEAQIAEKEQQIAAWEKEIAEKKEALAALSRSMEDALSQGEAKSAESEKISHEISELTMQLSQCEITRSAAQSSADAALQRVQNVEKSMAEAQADMEKTKKVRSEHAANVQYLQERCDSLQNALAGYRMRLSARQKQADEAAQTLENASRALSAAQSKVRMLTDLEKNMEGYSGAVKAVVRHSRAGALQGIHGTLAGLITVEDAYSTAIEVALGAAMQNVVTDSEADAKRAIYYLKQNRLGRATFLPLSAIQSRALRENGLSSCSGFVAVADELVQTAPQYKQVVSYLLGRCVVAEDMDSAIAIARAYNNRFKIVTLDGQVMNPGGSMTGGSQAKGAGILSRANAIESEKQNVQTLTEKVHTLEASAKSATEALHAANAEVQGAEAELRTASEDLIRAQGDLKLVDGRLSAAEASCRSLQAEKEENSGKTASLQEKIDALEAQAQQLRDRIEALEKTLQALSTDRLGFSQSREKLRAEAEEVQLAIIALTKDQESARSLCEQMRARIAQHDSRVQSVAAEIEAVKRDSASVQQKIAAMEGEITSFSQAAKAADEQVRALLETRNGLDKKAAELRMFEKNKNEEHASVNAELVRLDERKISMRKEYEDLKTKLYEEYELTPREAAESAAEIADVPAANRRLQALRSSIKALGSVNVGAIEEYKEVSERYTFLKDQLSDVEQSKSELTKIIEDLTASMSTQFMDSFQKINEQFKVCFTDFFGGGRGELVLENPADCLETPIEIRIQPPGKSVQNLNLFSGGEKSLAALALLFALLKVNPAPFCIYDEVEAALDDVNVERFAKYMRKMTDKTQFIAITHRRGTMEEADVLYGVTMQEKGVSKLLELQSAELAAKMKLDQE</sequence>
<keyword evidence="5 7" id="KW-0175">Coiled coil</keyword>
<dbReference type="Gene3D" id="6.10.140.1720">
    <property type="match status" value="1"/>
</dbReference>
<dbReference type="SUPFAM" id="SSF57997">
    <property type="entry name" value="Tropomyosin"/>
    <property type="match status" value="1"/>
</dbReference>
<dbReference type="EMBL" id="DVNM01000008">
    <property type="protein sequence ID" value="HIU68642.1"/>
    <property type="molecule type" value="Genomic_DNA"/>
</dbReference>
<dbReference type="InterPro" id="IPR024704">
    <property type="entry name" value="SMC"/>
</dbReference>
<feature type="coiled-coil region" evidence="7">
    <location>
        <begin position="462"/>
        <end position="499"/>
    </location>
</feature>
<evidence type="ECO:0000256" key="1">
    <source>
        <dbReference type="ARBA" id="ARBA00004496"/>
    </source>
</evidence>
<dbReference type="InterPro" id="IPR010935">
    <property type="entry name" value="SMC_hinge"/>
</dbReference>
<dbReference type="GO" id="GO:0007062">
    <property type="term" value="P:sister chromatid cohesion"/>
    <property type="evidence" value="ECO:0007669"/>
    <property type="project" value="InterPro"/>
</dbReference>
<dbReference type="GO" id="GO:0030261">
    <property type="term" value="P:chromosome condensation"/>
    <property type="evidence" value="ECO:0007669"/>
    <property type="project" value="InterPro"/>
</dbReference>
<keyword evidence="3 7" id="KW-0547">Nucleotide-binding</keyword>
<dbReference type="AlphaFoldDB" id="A0A9D1SMQ1"/>
<feature type="coiled-coil region" evidence="7">
    <location>
        <begin position="332"/>
        <end position="373"/>
    </location>
</feature>
<evidence type="ECO:0000313" key="10">
    <source>
        <dbReference type="Proteomes" id="UP000824125"/>
    </source>
</evidence>
<evidence type="ECO:0000256" key="4">
    <source>
        <dbReference type="ARBA" id="ARBA00022840"/>
    </source>
</evidence>
<comment type="subcellular location">
    <subcellularLocation>
        <location evidence="1 7">Cytoplasm</location>
    </subcellularLocation>
</comment>
<gene>
    <name evidence="7 9" type="primary">smc</name>
    <name evidence="9" type="ORF">IAD23_01620</name>
</gene>
<evidence type="ECO:0000313" key="9">
    <source>
        <dbReference type="EMBL" id="HIU68642.1"/>
    </source>
</evidence>
<comment type="similarity">
    <text evidence="7">Belongs to the SMC family.</text>
</comment>
<dbReference type="GO" id="GO:0005694">
    <property type="term" value="C:chromosome"/>
    <property type="evidence" value="ECO:0007669"/>
    <property type="project" value="InterPro"/>
</dbReference>
<dbReference type="GO" id="GO:0005737">
    <property type="term" value="C:cytoplasm"/>
    <property type="evidence" value="ECO:0007669"/>
    <property type="project" value="UniProtKB-SubCell"/>
</dbReference>
<dbReference type="SMART" id="SM00968">
    <property type="entry name" value="SMC_hinge"/>
    <property type="match status" value="1"/>
</dbReference>
<reference evidence="9" key="1">
    <citation type="submission" date="2020-10" db="EMBL/GenBank/DDBJ databases">
        <authorList>
            <person name="Gilroy R."/>
        </authorList>
    </citation>
    <scope>NUCLEOTIDE SEQUENCE</scope>
    <source>
        <strain evidence="9">CHK176-6737</strain>
    </source>
</reference>
<dbReference type="Proteomes" id="UP000824125">
    <property type="component" value="Unassembled WGS sequence"/>
</dbReference>
<dbReference type="PANTHER" id="PTHR43977">
    <property type="entry name" value="STRUCTURAL MAINTENANCE OF CHROMOSOMES PROTEIN 3"/>
    <property type="match status" value="1"/>
</dbReference>
<dbReference type="Gene3D" id="3.40.50.300">
    <property type="entry name" value="P-loop containing nucleotide triphosphate hydrolases"/>
    <property type="match status" value="2"/>
</dbReference>
<feature type="coiled-coil region" evidence="7">
    <location>
        <begin position="409"/>
        <end position="436"/>
    </location>
</feature>
<dbReference type="FunFam" id="3.40.50.300:FF:000901">
    <property type="entry name" value="Chromosome partition protein Smc"/>
    <property type="match status" value="1"/>
</dbReference>
<comment type="function">
    <text evidence="7">Required for chromosome condensation and partitioning.</text>
</comment>
<dbReference type="GO" id="GO:0006260">
    <property type="term" value="P:DNA replication"/>
    <property type="evidence" value="ECO:0007669"/>
    <property type="project" value="UniProtKB-UniRule"/>
</dbReference>
<evidence type="ECO:0000256" key="6">
    <source>
        <dbReference type="ARBA" id="ARBA00023125"/>
    </source>
</evidence>
<feature type="coiled-coil region" evidence="7">
    <location>
        <begin position="167"/>
        <end position="201"/>
    </location>
</feature>
<dbReference type="Gene3D" id="1.10.287.1490">
    <property type="match status" value="1"/>
</dbReference>
<dbReference type="Pfam" id="PF06470">
    <property type="entry name" value="SMC_hinge"/>
    <property type="match status" value="1"/>
</dbReference>
<keyword evidence="2 7" id="KW-0963">Cytoplasm</keyword>
<dbReference type="Gene3D" id="1.20.1060.20">
    <property type="match status" value="1"/>
</dbReference>